<dbReference type="Pfam" id="PF01902">
    <property type="entry name" value="Diphthami_syn_2"/>
    <property type="match status" value="1"/>
</dbReference>
<evidence type="ECO:0000313" key="3">
    <source>
        <dbReference type="Proteomes" id="UP000182510"/>
    </source>
</evidence>
<dbReference type="EMBL" id="CP018153">
    <property type="protein sequence ID" value="APG59384.1"/>
    <property type="molecule type" value="Genomic_DNA"/>
</dbReference>
<evidence type="ECO:0000259" key="1">
    <source>
        <dbReference type="Pfam" id="PF01902"/>
    </source>
</evidence>
<gene>
    <name evidence="2" type="ORF">LPB144_02710</name>
</gene>
<keyword evidence="2" id="KW-0547">Nucleotide-binding</keyword>
<dbReference type="OrthoDB" id="3572539at2"/>
<reference evidence="2 3" key="1">
    <citation type="submission" date="2016-11" db="EMBL/GenBank/DDBJ databases">
        <title>Gramella sp. LPB0144 isolated from marine environment.</title>
        <authorList>
            <person name="Kim E."/>
            <person name="Yi H."/>
        </authorList>
    </citation>
    <scope>NUCLEOTIDE SEQUENCE [LARGE SCALE GENOMIC DNA]</scope>
    <source>
        <strain evidence="2 3">LPB0144</strain>
    </source>
</reference>
<feature type="domain" description="Diphthamide synthase" evidence="1">
    <location>
        <begin position="5"/>
        <end position="206"/>
    </location>
</feature>
<keyword evidence="3" id="KW-1185">Reference proteome</keyword>
<protein>
    <submittedName>
        <fullName evidence="2">ATP-binding protein</fullName>
    </submittedName>
</protein>
<dbReference type="Proteomes" id="UP000182510">
    <property type="component" value="Chromosome"/>
</dbReference>
<organism evidence="2 3">
    <name type="scientific">Christiangramia salexigens</name>
    <dbReference type="NCBI Taxonomy" id="1913577"/>
    <lineage>
        <taxon>Bacteria</taxon>
        <taxon>Pseudomonadati</taxon>
        <taxon>Bacteroidota</taxon>
        <taxon>Flavobacteriia</taxon>
        <taxon>Flavobacteriales</taxon>
        <taxon>Flavobacteriaceae</taxon>
        <taxon>Christiangramia</taxon>
    </lineage>
</organism>
<dbReference type="GO" id="GO:0005524">
    <property type="term" value="F:ATP binding"/>
    <property type="evidence" value="ECO:0007669"/>
    <property type="project" value="UniProtKB-KW"/>
</dbReference>
<dbReference type="CDD" id="cd01994">
    <property type="entry name" value="AANH_PF0828-like"/>
    <property type="match status" value="1"/>
</dbReference>
<dbReference type="PIRSF" id="PIRSF039123">
    <property type="entry name" value="Diphthamide_synthase"/>
    <property type="match status" value="1"/>
</dbReference>
<dbReference type="NCBIfam" id="TIGR00290">
    <property type="entry name" value="MJ0570_dom"/>
    <property type="match status" value="1"/>
</dbReference>
<dbReference type="Gene3D" id="3.90.1490.10">
    <property type="entry name" value="putative n-type atp pyrophosphatase, domain 2"/>
    <property type="match status" value="1"/>
</dbReference>
<proteinExistence type="predicted"/>
<sequence length="240" mass="27638">MKKAWINWSSGKDSALALYYTLQEKEYKVERLFTTLGDNAERVSMHEVSRKLLLAQARNLGLDINLCEIPTNLSADDYNLKMQDEILNLKKEGLGYSIFGDIFLEDLKKFREQQLEAMDIKAVFPLWKHNTRALMQDFLDLGFKAIVVCVNTKVLDKSFCGRLLDQQFLFDLPEHIDPCGENGEFHTFVFDGPIFHSPINFEIGEKVKKSYKSTPNGDDSSLEDAKSWDSEFIYCDLKPK</sequence>
<keyword evidence="2" id="KW-0067">ATP-binding</keyword>
<dbReference type="KEGG" id="grl:LPB144_02710"/>
<evidence type="ECO:0000313" key="2">
    <source>
        <dbReference type="EMBL" id="APG59384.1"/>
    </source>
</evidence>
<dbReference type="STRING" id="1913577.LPB144_02710"/>
<dbReference type="SUPFAM" id="SSF52402">
    <property type="entry name" value="Adenine nucleotide alpha hydrolases-like"/>
    <property type="match status" value="1"/>
</dbReference>
<dbReference type="Gene3D" id="3.40.50.620">
    <property type="entry name" value="HUPs"/>
    <property type="match status" value="1"/>
</dbReference>
<dbReference type="InterPro" id="IPR030662">
    <property type="entry name" value="DPH6/MJ0570"/>
</dbReference>
<dbReference type="InterPro" id="IPR014729">
    <property type="entry name" value="Rossmann-like_a/b/a_fold"/>
</dbReference>
<dbReference type="RefSeq" id="WP_072552041.1">
    <property type="nucleotide sequence ID" value="NZ_CP018153.1"/>
</dbReference>
<dbReference type="InterPro" id="IPR002761">
    <property type="entry name" value="Diphthami_syn_dom"/>
</dbReference>
<name>A0A1L3J2M8_9FLAO</name>
<accession>A0A1L3J2M8</accession>
<dbReference type="AlphaFoldDB" id="A0A1L3J2M8"/>